<dbReference type="OrthoDB" id="5176722at2"/>
<dbReference type="RefSeq" id="WP_124799780.1">
    <property type="nucleotide sequence ID" value="NZ_CP034170.1"/>
</dbReference>
<keyword evidence="2" id="KW-0732">Signal</keyword>
<protein>
    <recommendedName>
        <fullName evidence="5">Lipoprotein</fullName>
    </recommendedName>
</protein>
<organism evidence="3 4">
    <name type="scientific">Nakamurella antarctica</name>
    <dbReference type="NCBI Taxonomy" id="1902245"/>
    <lineage>
        <taxon>Bacteria</taxon>
        <taxon>Bacillati</taxon>
        <taxon>Actinomycetota</taxon>
        <taxon>Actinomycetes</taxon>
        <taxon>Nakamurellales</taxon>
        <taxon>Nakamurellaceae</taxon>
        <taxon>Nakamurella</taxon>
    </lineage>
</organism>
<dbReference type="KEGG" id="nak:EH165_12740"/>
<sequence>MIRTNRVFLALAASLVLGACTNGESGVAGLTAESQSESLGPMRDGSQPITNAAEYLAELDVKWRGVTGIEDPEDAVVGDGAQCYYILDKVTEVFNRQAACGPVRRAGTDDGSVWDIYSVKLGSDGPTLDAPASDEAPGGNTKPRGPSIVSADKVAGSATRPAGKLYRPDGAVPEAGADAIPAPAHPRADSALLGSFNLSGKKLSKSVTIDPNTSVLITPSGTVSLTQVSEVASVDAVKPIDVSSAAIDRPTDPAPGHRFVVFTLKLKSGWPSPDQPVIDTYGYSPPDLPKATYTFIDDGLRTDITDELKAGDTGNTFVASVKDGAPAQIGVSIAGLEQTLTVDTATRDDNPQAQTFYLAKRSQAVGASQPTFVQSLPKEYGSTANLRYEAQVKTVTFSAYDPNQGWAPPGQRWVQVIVKQDFAEVDNYSTDNWVITADEKKYTPAHKSKNMDALVASYLVPDTTKAITGSFATVLNYMSWNADLKANVAGSVSAPAIEFTATAG</sequence>
<keyword evidence="4" id="KW-1185">Reference proteome</keyword>
<evidence type="ECO:0000313" key="3">
    <source>
        <dbReference type="EMBL" id="AZI58876.1"/>
    </source>
</evidence>
<evidence type="ECO:0000313" key="4">
    <source>
        <dbReference type="Proteomes" id="UP000268084"/>
    </source>
</evidence>
<reference evidence="3 4" key="2">
    <citation type="submission" date="2018-12" db="EMBL/GenBank/DDBJ databases">
        <title>Nakamurella antarcticus sp. nov., isolated from Antarctica South Shetland Islands soil.</title>
        <authorList>
            <person name="Peng F."/>
        </authorList>
    </citation>
    <scope>NUCLEOTIDE SEQUENCE [LARGE SCALE GENOMIC DNA]</scope>
    <source>
        <strain evidence="3 4">S14-144</strain>
    </source>
</reference>
<feature type="chain" id="PRO_5038838557" description="Lipoprotein" evidence="2">
    <location>
        <begin position="20"/>
        <end position="504"/>
    </location>
</feature>
<feature type="signal peptide" evidence="2">
    <location>
        <begin position="1"/>
        <end position="19"/>
    </location>
</feature>
<dbReference type="PROSITE" id="PS51257">
    <property type="entry name" value="PROKAR_LIPOPROTEIN"/>
    <property type="match status" value="1"/>
</dbReference>
<reference evidence="3 4" key="1">
    <citation type="submission" date="2018-11" db="EMBL/GenBank/DDBJ databases">
        <authorList>
            <person name="Da X."/>
        </authorList>
    </citation>
    <scope>NUCLEOTIDE SEQUENCE [LARGE SCALE GENOMIC DNA]</scope>
    <source>
        <strain evidence="3 4">S14-144</strain>
    </source>
</reference>
<dbReference type="Proteomes" id="UP000268084">
    <property type="component" value="Chromosome"/>
</dbReference>
<gene>
    <name evidence="3" type="ORF">EH165_12740</name>
</gene>
<evidence type="ECO:0000256" key="2">
    <source>
        <dbReference type="SAM" id="SignalP"/>
    </source>
</evidence>
<accession>A0A3G8ZXZ2</accession>
<proteinExistence type="predicted"/>
<dbReference type="AlphaFoldDB" id="A0A3G8ZXZ2"/>
<evidence type="ECO:0000256" key="1">
    <source>
        <dbReference type="SAM" id="MobiDB-lite"/>
    </source>
</evidence>
<dbReference type="EMBL" id="CP034170">
    <property type="protein sequence ID" value="AZI58876.1"/>
    <property type="molecule type" value="Genomic_DNA"/>
</dbReference>
<feature type="region of interest" description="Disordered" evidence="1">
    <location>
        <begin position="124"/>
        <end position="183"/>
    </location>
</feature>
<name>A0A3G8ZXZ2_9ACTN</name>
<evidence type="ECO:0008006" key="5">
    <source>
        <dbReference type="Google" id="ProtNLM"/>
    </source>
</evidence>